<dbReference type="GO" id="GO:0009113">
    <property type="term" value="P:purine nucleobase biosynthetic process"/>
    <property type="evidence" value="ECO:0007669"/>
    <property type="project" value="InterPro"/>
</dbReference>
<dbReference type="InterPro" id="IPR011761">
    <property type="entry name" value="ATP-grasp"/>
</dbReference>
<comment type="caution">
    <text evidence="15">The sequence shown here is derived from an EMBL/GenBank/DDBJ whole genome shotgun (WGS) entry which is preliminary data.</text>
</comment>
<evidence type="ECO:0000256" key="3">
    <source>
        <dbReference type="ARBA" id="ARBA00022598"/>
    </source>
</evidence>
<dbReference type="InterPro" id="IPR011054">
    <property type="entry name" value="Rudment_hybrid_motif"/>
</dbReference>
<evidence type="ECO:0000256" key="7">
    <source>
        <dbReference type="ARBA" id="ARBA00022840"/>
    </source>
</evidence>
<keyword evidence="4" id="KW-0479">Metal-binding</keyword>
<accession>A0AAI9E7T1</accession>
<evidence type="ECO:0000256" key="11">
    <source>
        <dbReference type="ARBA" id="ARBA00042864"/>
    </source>
</evidence>
<name>A0AAI9E7T1_9PEZI</name>
<sequence>MASLRVLLIGNGGREHTLAWKLAQSPRVEEIHVVPGNGGTAGVPKCKNIASVSADDFPALVQHAKDNNLNFVVPGPEAPLVAGIVDYFKQHAPNTRVFGPSEAAARMEGSKTFSKDFMKKHNIPTARYENCYDYETAKKHLDSIDYTVVIKADGLAAGKGVIIPQSKEEAQTALKDIMLDKEFGAAGNSVVIEEFLEGDEISILSLSDGNAILSLPPAQDHKRIGDGDTGPNTGGMGTYAPTPIASKEVLEEIERFTLQPTIEGMKKDGMPFVGCLFTGFMLTKAGPKVLEYNVRFGDPESQSCLPLLQSDLAELMLACTDGTLSSQKLDVAPLSACTVVVAAGGYPGSYPKGTPMTVNPAKEEEGMYHFHAGTNLKDGKLVTSGGRVIAATATGSTLKAAVDQAYQGVRSIEFEGMQYRKDIAHRALR</sequence>
<comment type="similarity">
    <text evidence="9">Belongs to the GARS family.</text>
</comment>
<dbReference type="SMART" id="SM01210">
    <property type="entry name" value="GARS_C"/>
    <property type="match status" value="1"/>
</dbReference>
<dbReference type="InterPro" id="IPR013815">
    <property type="entry name" value="ATP_grasp_subdomain_1"/>
</dbReference>
<dbReference type="SUPFAM" id="SSF56059">
    <property type="entry name" value="Glutathione synthetase ATP-binding domain-like"/>
    <property type="match status" value="1"/>
</dbReference>
<dbReference type="SUPFAM" id="SSF52440">
    <property type="entry name" value="PreATP-grasp domain"/>
    <property type="match status" value="1"/>
</dbReference>
<dbReference type="Pfam" id="PF01071">
    <property type="entry name" value="GARS_A"/>
    <property type="match status" value="1"/>
</dbReference>
<dbReference type="InterPro" id="IPR016185">
    <property type="entry name" value="PreATP-grasp_dom_sf"/>
</dbReference>
<organism evidence="15 16">
    <name type="scientific">Lecanosticta acicola</name>
    <dbReference type="NCBI Taxonomy" id="111012"/>
    <lineage>
        <taxon>Eukaryota</taxon>
        <taxon>Fungi</taxon>
        <taxon>Dikarya</taxon>
        <taxon>Ascomycota</taxon>
        <taxon>Pezizomycotina</taxon>
        <taxon>Dothideomycetes</taxon>
        <taxon>Dothideomycetidae</taxon>
        <taxon>Mycosphaerellales</taxon>
        <taxon>Mycosphaerellaceae</taxon>
        <taxon>Lecanosticta</taxon>
    </lineage>
</organism>
<evidence type="ECO:0000256" key="10">
    <source>
        <dbReference type="ARBA" id="ARBA00042242"/>
    </source>
</evidence>
<evidence type="ECO:0000313" key="15">
    <source>
        <dbReference type="EMBL" id="CAK3828258.1"/>
    </source>
</evidence>
<comment type="catalytic activity">
    <reaction evidence="12">
        <text>2-formamido-N(1)-(5-O-phospho-beta-D-ribosyl)acetamidine + ATP = 5-amino-1-(5-phospho-beta-D-ribosyl)imidazole + ADP + phosphate + H(+)</text>
        <dbReference type="Rhea" id="RHEA:23032"/>
        <dbReference type="ChEBI" id="CHEBI:15378"/>
        <dbReference type="ChEBI" id="CHEBI:30616"/>
        <dbReference type="ChEBI" id="CHEBI:43474"/>
        <dbReference type="ChEBI" id="CHEBI:137981"/>
        <dbReference type="ChEBI" id="CHEBI:147287"/>
        <dbReference type="ChEBI" id="CHEBI:456216"/>
        <dbReference type="EC" id="6.3.3.1"/>
    </reaction>
</comment>
<evidence type="ECO:0000256" key="9">
    <source>
        <dbReference type="ARBA" id="ARBA00038345"/>
    </source>
</evidence>
<dbReference type="InterPro" id="IPR000115">
    <property type="entry name" value="PRibGlycinamide_synth"/>
</dbReference>
<dbReference type="Gene3D" id="3.30.1490.20">
    <property type="entry name" value="ATP-grasp fold, A domain"/>
    <property type="match status" value="1"/>
</dbReference>
<reference evidence="15" key="1">
    <citation type="submission" date="2023-11" db="EMBL/GenBank/DDBJ databases">
        <authorList>
            <person name="Alioto T."/>
            <person name="Alioto T."/>
            <person name="Gomez Garrido J."/>
        </authorList>
    </citation>
    <scope>NUCLEOTIDE SEQUENCE</scope>
</reference>
<dbReference type="GO" id="GO:0006164">
    <property type="term" value="P:purine nucleotide biosynthetic process"/>
    <property type="evidence" value="ECO:0007669"/>
    <property type="project" value="UniProtKB-KW"/>
</dbReference>
<dbReference type="PANTHER" id="PTHR43472">
    <property type="entry name" value="PHOSPHORIBOSYLAMINE--GLYCINE LIGASE"/>
    <property type="match status" value="1"/>
</dbReference>
<keyword evidence="16" id="KW-1185">Reference proteome</keyword>
<dbReference type="EMBL" id="CAVMBE010000005">
    <property type="protein sequence ID" value="CAK3828258.1"/>
    <property type="molecule type" value="Genomic_DNA"/>
</dbReference>
<dbReference type="EC" id="6.3.4.13" evidence="2"/>
<keyword evidence="6" id="KW-0658">Purine biosynthesis</keyword>
<dbReference type="GO" id="GO:0004637">
    <property type="term" value="F:phosphoribosylamine-glycine ligase activity"/>
    <property type="evidence" value="ECO:0007669"/>
    <property type="project" value="UniProtKB-EC"/>
</dbReference>
<dbReference type="PROSITE" id="PS00184">
    <property type="entry name" value="GARS"/>
    <property type="match status" value="1"/>
</dbReference>
<dbReference type="FunFam" id="3.30.1490.20:FF:000006">
    <property type="entry name" value="phosphoribosylamine--glycine ligase, chloroplastic-like"/>
    <property type="match status" value="1"/>
</dbReference>
<dbReference type="GO" id="GO:0046872">
    <property type="term" value="F:metal ion binding"/>
    <property type="evidence" value="ECO:0007669"/>
    <property type="project" value="UniProtKB-KW"/>
</dbReference>
<evidence type="ECO:0000256" key="1">
    <source>
        <dbReference type="ARBA" id="ARBA00005174"/>
    </source>
</evidence>
<dbReference type="SMART" id="SM01209">
    <property type="entry name" value="GARS_A"/>
    <property type="match status" value="1"/>
</dbReference>
<evidence type="ECO:0000256" key="8">
    <source>
        <dbReference type="ARBA" id="ARBA00023211"/>
    </source>
</evidence>
<dbReference type="InterPro" id="IPR020562">
    <property type="entry name" value="PRibGlycinamide_synth_N"/>
</dbReference>
<evidence type="ECO:0000256" key="4">
    <source>
        <dbReference type="ARBA" id="ARBA00022723"/>
    </source>
</evidence>
<dbReference type="Gene3D" id="3.30.470.20">
    <property type="entry name" value="ATP-grasp fold, B domain"/>
    <property type="match status" value="1"/>
</dbReference>
<dbReference type="Pfam" id="PF02843">
    <property type="entry name" value="GARS_C"/>
    <property type="match status" value="1"/>
</dbReference>
<dbReference type="GO" id="GO:0005524">
    <property type="term" value="F:ATP binding"/>
    <property type="evidence" value="ECO:0007669"/>
    <property type="project" value="UniProtKB-UniRule"/>
</dbReference>
<dbReference type="NCBIfam" id="TIGR00877">
    <property type="entry name" value="purD"/>
    <property type="match status" value="1"/>
</dbReference>
<dbReference type="InterPro" id="IPR020560">
    <property type="entry name" value="PRibGlycinamide_synth_C-dom"/>
</dbReference>
<evidence type="ECO:0000256" key="12">
    <source>
        <dbReference type="ARBA" id="ARBA00049057"/>
    </source>
</evidence>
<dbReference type="InterPro" id="IPR037123">
    <property type="entry name" value="PRibGlycinamide_synth_C_sf"/>
</dbReference>
<dbReference type="FunFam" id="3.40.50.20:FF:000006">
    <property type="entry name" value="Phosphoribosylamine--glycine ligase, chloroplastic"/>
    <property type="match status" value="1"/>
</dbReference>
<evidence type="ECO:0000256" key="13">
    <source>
        <dbReference type="PROSITE-ProRule" id="PRU00409"/>
    </source>
</evidence>
<keyword evidence="3" id="KW-0436">Ligase</keyword>
<dbReference type="Proteomes" id="UP001296104">
    <property type="component" value="Unassembled WGS sequence"/>
</dbReference>
<gene>
    <name evidence="15" type="ORF">LECACI_7A001297</name>
</gene>
<evidence type="ECO:0000313" key="16">
    <source>
        <dbReference type="Proteomes" id="UP001296104"/>
    </source>
</evidence>
<evidence type="ECO:0000259" key="14">
    <source>
        <dbReference type="PROSITE" id="PS50975"/>
    </source>
</evidence>
<dbReference type="GO" id="GO:0004641">
    <property type="term" value="F:phosphoribosylformylglycinamidine cyclo-ligase activity"/>
    <property type="evidence" value="ECO:0007669"/>
    <property type="project" value="UniProtKB-EC"/>
</dbReference>
<dbReference type="SUPFAM" id="SSF51246">
    <property type="entry name" value="Rudiment single hybrid motif"/>
    <property type="match status" value="1"/>
</dbReference>
<dbReference type="InterPro" id="IPR020559">
    <property type="entry name" value="PRibGlycinamide_synth_CS"/>
</dbReference>
<comment type="pathway">
    <text evidence="1">Purine metabolism; IMP biosynthesis via de novo pathway; N(1)-(5-phospho-D-ribosyl)glycinamide from 5-phospho-alpha-D-ribose 1-diphosphate: step 2/2.</text>
</comment>
<dbReference type="AlphaFoldDB" id="A0AAI9E7T1"/>
<protein>
    <recommendedName>
        <fullName evidence="2">phosphoribosylamine--glycine ligase</fullName>
        <ecNumber evidence="2">6.3.4.13</ecNumber>
    </recommendedName>
    <alternativeName>
        <fullName evidence="10">Glycinamide ribonucleotide synthetase</fullName>
    </alternativeName>
    <alternativeName>
        <fullName evidence="11">Phosphoribosylglycinamide synthetase</fullName>
    </alternativeName>
</protein>
<keyword evidence="5 13" id="KW-0547">Nucleotide-binding</keyword>
<evidence type="ECO:0000256" key="5">
    <source>
        <dbReference type="ARBA" id="ARBA00022741"/>
    </source>
</evidence>
<dbReference type="Gene3D" id="3.40.50.20">
    <property type="match status" value="1"/>
</dbReference>
<keyword evidence="8" id="KW-0464">Manganese</keyword>
<evidence type="ECO:0000256" key="2">
    <source>
        <dbReference type="ARBA" id="ARBA00013255"/>
    </source>
</evidence>
<keyword evidence="7 13" id="KW-0067">ATP-binding</keyword>
<dbReference type="Gene3D" id="3.90.600.10">
    <property type="entry name" value="Phosphoribosylglycinamide synthetase, C-terminal domain"/>
    <property type="match status" value="1"/>
</dbReference>
<dbReference type="Pfam" id="PF02844">
    <property type="entry name" value="GARS_N"/>
    <property type="match status" value="1"/>
</dbReference>
<evidence type="ECO:0000256" key="6">
    <source>
        <dbReference type="ARBA" id="ARBA00022755"/>
    </source>
</evidence>
<feature type="domain" description="ATP-grasp" evidence="14">
    <location>
        <begin position="115"/>
        <end position="321"/>
    </location>
</feature>
<dbReference type="InterPro" id="IPR020561">
    <property type="entry name" value="PRibGlycinamid_synth_ATP-grasp"/>
</dbReference>
<dbReference type="PROSITE" id="PS50975">
    <property type="entry name" value="ATP_GRASP"/>
    <property type="match status" value="1"/>
</dbReference>
<dbReference type="PANTHER" id="PTHR43472:SF1">
    <property type="entry name" value="PHOSPHORIBOSYLAMINE--GLYCINE LIGASE, CHLOROPLASTIC"/>
    <property type="match status" value="1"/>
</dbReference>
<proteinExistence type="inferred from homology"/>
<dbReference type="FunFam" id="3.90.600.10:FF:000001">
    <property type="entry name" value="Trifunctional purine biosynthetic protein adenosine-3"/>
    <property type="match status" value="1"/>
</dbReference>
<dbReference type="FunFam" id="3.30.470.20:FF:000018">
    <property type="entry name" value="Trifunctional purine biosynthetic protein adenosine-3"/>
    <property type="match status" value="1"/>
</dbReference>
<dbReference type="HAMAP" id="MF_00138">
    <property type="entry name" value="GARS"/>
    <property type="match status" value="1"/>
</dbReference>